<accession>A0ABR2JC02</accession>
<comment type="caution">
    <text evidence="1">The sequence shown here is derived from an EMBL/GenBank/DDBJ whole genome shotgun (WGS) entry which is preliminary data.</text>
</comment>
<dbReference type="Proteomes" id="UP001470230">
    <property type="component" value="Unassembled WGS sequence"/>
</dbReference>
<reference evidence="1 2" key="1">
    <citation type="submission" date="2024-04" db="EMBL/GenBank/DDBJ databases">
        <title>Tritrichomonas musculus Genome.</title>
        <authorList>
            <person name="Alves-Ferreira E."/>
            <person name="Grigg M."/>
            <person name="Lorenzi H."/>
            <person name="Galac M."/>
        </authorList>
    </citation>
    <scope>NUCLEOTIDE SEQUENCE [LARGE SCALE GENOMIC DNA]</scope>
    <source>
        <strain evidence="1 2">EAF2021</strain>
    </source>
</reference>
<dbReference type="EMBL" id="JAPFFF010000012">
    <property type="protein sequence ID" value="KAK8875337.1"/>
    <property type="molecule type" value="Genomic_DNA"/>
</dbReference>
<organism evidence="1 2">
    <name type="scientific">Tritrichomonas musculus</name>
    <dbReference type="NCBI Taxonomy" id="1915356"/>
    <lineage>
        <taxon>Eukaryota</taxon>
        <taxon>Metamonada</taxon>
        <taxon>Parabasalia</taxon>
        <taxon>Tritrichomonadida</taxon>
        <taxon>Tritrichomonadidae</taxon>
        <taxon>Tritrichomonas</taxon>
    </lineage>
</organism>
<evidence type="ECO:0000313" key="1">
    <source>
        <dbReference type="EMBL" id="KAK8875337.1"/>
    </source>
</evidence>
<gene>
    <name evidence="1" type="ORF">M9Y10_005502</name>
</gene>
<name>A0ABR2JC02_9EUKA</name>
<evidence type="ECO:0000313" key="2">
    <source>
        <dbReference type="Proteomes" id="UP001470230"/>
    </source>
</evidence>
<protein>
    <recommendedName>
        <fullName evidence="3">Tubby C-terminal domain-containing protein</fullName>
    </recommendedName>
</protein>
<sequence length="467" mass="53369">MNDGIEPNVIKGNMKTNVNNIFLSSRLSQCNEKNPSKNIFLLPSEETRNRVFHIKSKHRQTLPTSTTFSDYSIDDTLNDNTQSDTMNISSTFSEKDEEYEDESSNFMQKKCSTHSIGAFQVKSERGYSINSQNIDDDTNLHAISTSSQMHKGNSHHVIQTFHDVLFDQKIQPKNRNDKPFFVQQNPTKPTLLSDELRVKINNKATLLRTYRLITKRKYREVGRTAHFIFTDGENILFDIYQNKQQTNLFDIYTANFTLDMSTKLGINLNQKQDLSSQSTSQSHCNISLPKLPIATVLMEDTKGSVFFLYKPNIKGQLLLKVQYIKTIFTGYYRSTIVTFHKNISHDISISQYSSSQPTLPSSGSSSVSLLFETSSSEDSNIKTDTKQRLWSQQPPLDKNGHPVFSFPDNLFFVDSIRNMNLCNKDSDKTYISIRKVASDKIEIDTYFRANLLWLVGIALSDCISSIH</sequence>
<keyword evidence="2" id="KW-1185">Reference proteome</keyword>
<evidence type="ECO:0008006" key="3">
    <source>
        <dbReference type="Google" id="ProtNLM"/>
    </source>
</evidence>
<proteinExistence type="predicted"/>